<evidence type="ECO:0000313" key="2">
    <source>
        <dbReference type="EMBL" id="OQW88655.1"/>
    </source>
</evidence>
<dbReference type="Pfam" id="PF01593">
    <property type="entry name" value="Amino_oxidase"/>
    <property type="match status" value="1"/>
</dbReference>
<dbReference type="InterPro" id="IPR050464">
    <property type="entry name" value="Zeta_carotene_desat/Oxidored"/>
</dbReference>
<dbReference type="GO" id="GO:0016491">
    <property type="term" value="F:oxidoreductase activity"/>
    <property type="evidence" value="ECO:0007669"/>
    <property type="project" value="InterPro"/>
</dbReference>
<dbReference type="PANTHER" id="PTHR42923:SF39">
    <property type="entry name" value="AMINO OXIDASE"/>
    <property type="match status" value="1"/>
</dbReference>
<name>A0A1W9KVQ6_9BURK</name>
<sequence>MSLAQLDRRHFLLSGMGAALPLLGCQPVSSTAHIQGGFTGIDHTRGHLLQPAAQSASASTWPAPSLTRRTDVLIAGGGVAGLAAARALRLKGIEDFALLELEDEAGGNARGGTVGGLPCPLGAHYLPVPSDDAPEVQDLLEEFGLRTRQAGRWVYDERHLCHSPQERLYFNGSWQEGLLPLNGVSAQTLAQYQKFSALVAQLQQLARWNVPIRNRPLAHIQKGLAAITFDSYLSQQGLTDPHLRWYLDYCCRDDYGAGIGVVSAWAGIHYFASRHGFSAPGMETQESDGLLTWPEGNAWLTRRLAAPLQSRLHTGRVVLRMANVKHGVEVDAFNTSTQTVERWQARRAIMALPIFVAARVVQNPPDWLREAAAQTVYAPWLVANIHIRAALDDRPGAPPSWDSVIYGSPQTTPGLGYVDASHQRLQTVPGATVLTHYRALGDLGLSGRQMLLDTPWANWRDAIVAELSVPHPDLAAKVTRIDIIRYGHAMAVPVPRKNGQIGIQTLLRKGQQLSKSSNATLAHDRLAFAHSDWAGYSVFEEAFTLGHTA</sequence>
<gene>
    <name evidence="2" type="ORF">BWK72_06660</name>
</gene>
<feature type="domain" description="Amine oxidase" evidence="1">
    <location>
        <begin position="79"/>
        <end position="391"/>
    </location>
</feature>
<organism evidence="2 3">
    <name type="scientific">Rhodoferax ferrireducens</name>
    <dbReference type="NCBI Taxonomy" id="192843"/>
    <lineage>
        <taxon>Bacteria</taxon>
        <taxon>Pseudomonadati</taxon>
        <taxon>Pseudomonadota</taxon>
        <taxon>Betaproteobacteria</taxon>
        <taxon>Burkholderiales</taxon>
        <taxon>Comamonadaceae</taxon>
        <taxon>Rhodoferax</taxon>
    </lineage>
</organism>
<dbReference type="Gene3D" id="3.50.50.60">
    <property type="entry name" value="FAD/NAD(P)-binding domain"/>
    <property type="match status" value="1"/>
</dbReference>
<protein>
    <recommendedName>
        <fullName evidence="1">Amine oxidase domain-containing protein</fullName>
    </recommendedName>
</protein>
<accession>A0A1W9KVQ6</accession>
<dbReference type="Proteomes" id="UP000192505">
    <property type="component" value="Unassembled WGS sequence"/>
</dbReference>
<evidence type="ECO:0000313" key="3">
    <source>
        <dbReference type="Proteomes" id="UP000192505"/>
    </source>
</evidence>
<evidence type="ECO:0000259" key="1">
    <source>
        <dbReference type="Pfam" id="PF01593"/>
    </source>
</evidence>
<dbReference type="InterPro" id="IPR036188">
    <property type="entry name" value="FAD/NAD-bd_sf"/>
</dbReference>
<dbReference type="PANTHER" id="PTHR42923">
    <property type="entry name" value="PROTOPORPHYRINOGEN OXIDASE"/>
    <property type="match status" value="1"/>
</dbReference>
<dbReference type="InterPro" id="IPR002937">
    <property type="entry name" value="Amino_oxidase"/>
</dbReference>
<dbReference type="EMBL" id="MTEI01000003">
    <property type="protein sequence ID" value="OQW88655.1"/>
    <property type="molecule type" value="Genomic_DNA"/>
</dbReference>
<reference evidence="2 3" key="1">
    <citation type="submission" date="2017-01" db="EMBL/GenBank/DDBJ databases">
        <title>Novel large sulfur bacteria in the metagenomes of groundwater-fed chemosynthetic microbial mats in the Lake Huron basin.</title>
        <authorList>
            <person name="Sharrar A.M."/>
            <person name="Flood B.E."/>
            <person name="Bailey J.V."/>
            <person name="Jones D.S."/>
            <person name="Biddanda B."/>
            <person name="Ruberg S.A."/>
            <person name="Marcus D.N."/>
            <person name="Dick G.J."/>
        </authorList>
    </citation>
    <scope>NUCLEOTIDE SEQUENCE [LARGE SCALE GENOMIC DNA]</scope>
    <source>
        <strain evidence="2">A7</strain>
    </source>
</reference>
<dbReference type="AlphaFoldDB" id="A0A1W9KVQ6"/>
<proteinExistence type="predicted"/>
<dbReference type="SUPFAM" id="SSF51905">
    <property type="entry name" value="FAD/NAD(P)-binding domain"/>
    <property type="match status" value="1"/>
</dbReference>
<comment type="caution">
    <text evidence="2">The sequence shown here is derived from an EMBL/GenBank/DDBJ whole genome shotgun (WGS) entry which is preliminary data.</text>
</comment>